<feature type="transmembrane region" description="Helical" evidence="7">
    <location>
        <begin position="21"/>
        <end position="44"/>
    </location>
</feature>
<dbReference type="Pfam" id="PF12704">
    <property type="entry name" value="MacB_PCD"/>
    <property type="match status" value="1"/>
</dbReference>
<protein>
    <submittedName>
        <fullName evidence="10">ABC transporter permease</fullName>
    </submittedName>
</protein>
<evidence type="ECO:0000256" key="2">
    <source>
        <dbReference type="ARBA" id="ARBA00005236"/>
    </source>
</evidence>
<feature type="domain" description="MacB-like periplasmic core" evidence="9">
    <location>
        <begin position="20"/>
        <end position="250"/>
    </location>
</feature>
<evidence type="ECO:0000256" key="5">
    <source>
        <dbReference type="ARBA" id="ARBA00022989"/>
    </source>
</evidence>
<comment type="caution">
    <text evidence="10">The sequence shown here is derived from an EMBL/GenBank/DDBJ whole genome shotgun (WGS) entry which is preliminary data.</text>
</comment>
<proteinExistence type="inferred from homology"/>
<dbReference type="InterPro" id="IPR025857">
    <property type="entry name" value="MacB_PCD"/>
</dbReference>
<feature type="transmembrane region" description="Helical" evidence="7">
    <location>
        <begin position="279"/>
        <end position="302"/>
    </location>
</feature>
<feature type="domain" description="ABC3 transporter permease C-terminal" evidence="8">
    <location>
        <begin position="281"/>
        <end position="399"/>
    </location>
</feature>
<evidence type="ECO:0000256" key="1">
    <source>
        <dbReference type="ARBA" id="ARBA00004651"/>
    </source>
</evidence>
<evidence type="ECO:0000256" key="6">
    <source>
        <dbReference type="ARBA" id="ARBA00023136"/>
    </source>
</evidence>
<dbReference type="PANTHER" id="PTHR30489:SF0">
    <property type="entry name" value="LIPOPROTEIN-RELEASING SYSTEM TRANSMEMBRANE PROTEIN LOLE"/>
    <property type="match status" value="1"/>
</dbReference>
<evidence type="ECO:0000256" key="4">
    <source>
        <dbReference type="ARBA" id="ARBA00022692"/>
    </source>
</evidence>
<accession>A0A7V4DFZ1</accession>
<name>A0A7V4DFZ1_9BACT</name>
<sequence>MLRFALFMAWRFLRTSRSQTFLIILGITVGVTIQLFLSSLIAGLQANLINQTVGDAPHILIVPEDRTPLSLLRPSGNLVVSRLAGPVREEAKILSWQRIEKQLIARPDLRAVSPLVEGPGVVRKGELTKSVLLKGVVLERADRIYEFRERTIRGIPWTGGSGVLVGKVLAEDLQLEVGDIITITTPSGRNGTFTVNGVFDLSNKAINASWVFLDLTPAQTLLDLEGAISAIEIQIDQVFQSERIAEELRKVFSEYTIETWQTRNQQLLSALRSQSFSSYLIQFFVLLAVTLGIASVLVVSVTQRIREIGILKAMGTTDTGVSLVFFAQGAILGSFGSLSGALVGVFLIRLFQQAAKSSGGAISFSITVQPATLLAIVVISTVASLLASVSPARQARKLVPIEVIRNG</sequence>
<gene>
    <name evidence="10" type="ORF">ENU96_00865</name>
</gene>
<dbReference type="PANTHER" id="PTHR30489">
    <property type="entry name" value="LIPOPROTEIN-RELEASING SYSTEM TRANSMEMBRANE PROTEIN LOLE"/>
    <property type="match status" value="1"/>
</dbReference>
<dbReference type="EMBL" id="DTEN01000034">
    <property type="protein sequence ID" value="HGI74224.1"/>
    <property type="molecule type" value="Genomic_DNA"/>
</dbReference>
<dbReference type="InterPro" id="IPR051447">
    <property type="entry name" value="Lipoprotein-release_system"/>
</dbReference>
<organism evidence="10">
    <name type="scientific">Candidatus Caldatribacterium californiense</name>
    <dbReference type="NCBI Taxonomy" id="1454726"/>
    <lineage>
        <taxon>Bacteria</taxon>
        <taxon>Pseudomonadati</taxon>
        <taxon>Atribacterota</taxon>
        <taxon>Atribacteria</taxon>
        <taxon>Atribacterales</taxon>
        <taxon>Candidatus Caldatribacteriaceae</taxon>
        <taxon>Candidatus Caldatribacterium</taxon>
    </lineage>
</organism>
<dbReference type="InterPro" id="IPR003838">
    <property type="entry name" value="ABC3_permease_C"/>
</dbReference>
<comment type="similarity">
    <text evidence="2">Belongs to the ABC-4 integral membrane protein family. LolC/E subfamily.</text>
</comment>
<evidence type="ECO:0000259" key="8">
    <source>
        <dbReference type="Pfam" id="PF02687"/>
    </source>
</evidence>
<keyword evidence="6 7" id="KW-0472">Membrane</keyword>
<evidence type="ECO:0000259" key="9">
    <source>
        <dbReference type="Pfam" id="PF12704"/>
    </source>
</evidence>
<feature type="transmembrane region" description="Helical" evidence="7">
    <location>
        <begin position="371"/>
        <end position="389"/>
    </location>
</feature>
<keyword evidence="3" id="KW-1003">Cell membrane</keyword>
<evidence type="ECO:0000313" key="10">
    <source>
        <dbReference type="EMBL" id="HGI74224.1"/>
    </source>
</evidence>
<comment type="subcellular location">
    <subcellularLocation>
        <location evidence="1">Cell membrane</location>
        <topology evidence="1">Multi-pass membrane protein</topology>
    </subcellularLocation>
</comment>
<evidence type="ECO:0000256" key="7">
    <source>
        <dbReference type="SAM" id="Phobius"/>
    </source>
</evidence>
<dbReference type="GO" id="GO:0044874">
    <property type="term" value="P:lipoprotein localization to outer membrane"/>
    <property type="evidence" value="ECO:0007669"/>
    <property type="project" value="TreeGrafter"/>
</dbReference>
<reference evidence="10" key="1">
    <citation type="journal article" date="2020" name="mSystems">
        <title>Genome- and Community-Level Interaction Insights into Carbon Utilization and Element Cycling Functions of Hydrothermarchaeota in Hydrothermal Sediment.</title>
        <authorList>
            <person name="Zhou Z."/>
            <person name="Liu Y."/>
            <person name="Xu W."/>
            <person name="Pan J."/>
            <person name="Luo Z.H."/>
            <person name="Li M."/>
        </authorList>
    </citation>
    <scope>NUCLEOTIDE SEQUENCE [LARGE SCALE GENOMIC DNA]</scope>
    <source>
        <strain evidence="10">SpSt-716</strain>
    </source>
</reference>
<feature type="transmembrane region" description="Helical" evidence="7">
    <location>
        <begin position="323"/>
        <end position="351"/>
    </location>
</feature>
<evidence type="ECO:0000256" key="3">
    <source>
        <dbReference type="ARBA" id="ARBA00022475"/>
    </source>
</evidence>
<dbReference type="AlphaFoldDB" id="A0A7V4DFZ1"/>
<keyword evidence="4 7" id="KW-0812">Transmembrane</keyword>
<keyword evidence="5 7" id="KW-1133">Transmembrane helix</keyword>
<dbReference type="GO" id="GO:0098797">
    <property type="term" value="C:plasma membrane protein complex"/>
    <property type="evidence" value="ECO:0007669"/>
    <property type="project" value="TreeGrafter"/>
</dbReference>
<dbReference type="Pfam" id="PF02687">
    <property type="entry name" value="FtsX"/>
    <property type="match status" value="1"/>
</dbReference>